<keyword evidence="1" id="KW-0812">Transmembrane</keyword>
<dbReference type="AlphaFoldDB" id="A0A8I1FR29"/>
<organism evidence="2 3">
    <name type="scientific">Pseudomonas psychrophila</name>
    <dbReference type="NCBI Taxonomy" id="122355"/>
    <lineage>
        <taxon>Bacteria</taxon>
        <taxon>Pseudomonadati</taxon>
        <taxon>Pseudomonadota</taxon>
        <taxon>Gammaproteobacteria</taxon>
        <taxon>Pseudomonadales</taxon>
        <taxon>Pseudomonadaceae</taxon>
        <taxon>Pseudomonas</taxon>
    </lineage>
</organism>
<dbReference type="EMBL" id="JAEKCZ010000026">
    <property type="protein sequence ID" value="MBJ2259191.1"/>
    <property type="molecule type" value="Genomic_DNA"/>
</dbReference>
<keyword evidence="1" id="KW-0472">Membrane</keyword>
<dbReference type="Proteomes" id="UP000658390">
    <property type="component" value="Unassembled WGS sequence"/>
</dbReference>
<proteinExistence type="predicted"/>
<feature type="transmembrane region" description="Helical" evidence="1">
    <location>
        <begin position="116"/>
        <end position="136"/>
    </location>
</feature>
<protein>
    <submittedName>
        <fullName evidence="2">Uncharacterized protein</fullName>
    </submittedName>
</protein>
<evidence type="ECO:0000313" key="3">
    <source>
        <dbReference type="Proteomes" id="UP000658390"/>
    </source>
</evidence>
<name>A0A8I1FR29_9PSED</name>
<accession>A0A8I1FR29</accession>
<dbReference type="RefSeq" id="WP_108184729.1">
    <property type="nucleotide sequence ID" value="NZ_JAEKCZ010000026.1"/>
</dbReference>
<reference evidence="2" key="1">
    <citation type="submission" date="2020-12" db="EMBL/GenBank/DDBJ databases">
        <title>Antibiotic resistance and phylogeny of Pseudomonas spp. isolated over three decades from chicken meat in the Norwegian food chain.</title>
        <authorList>
            <person name="Moen B."/>
        </authorList>
    </citation>
    <scope>NUCLEOTIDE SEQUENCE</scope>
    <source>
        <strain evidence="2">MF6762</strain>
    </source>
</reference>
<evidence type="ECO:0000313" key="2">
    <source>
        <dbReference type="EMBL" id="MBJ2259191.1"/>
    </source>
</evidence>
<feature type="transmembrane region" description="Helical" evidence="1">
    <location>
        <begin position="7"/>
        <end position="27"/>
    </location>
</feature>
<dbReference type="PROSITE" id="PS51257">
    <property type="entry name" value="PROKAR_LIPOPROTEIN"/>
    <property type="match status" value="1"/>
</dbReference>
<comment type="caution">
    <text evidence="2">The sequence shown here is derived from an EMBL/GenBank/DDBJ whole genome shotgun (WGS) entry which is preliminary data.</text>
</comment>
<sequence>MNLLNKLKSLPAFALTAIIACWSYRWYEGSFPNLWDAFPLLVGIAAGWLLFRREQAPSSLNKKWCKWLDHWYEYNKPDTAGGVDYRSEAYVCKRCGDHRSENAWSGPLPGMSRRKVFVVGLVVFVVIAVCALPPIAKDAQTYRDVVAGQGCCGFVSESWIERPVTFAMVKWEKPFWSESESRPERWLVADGMVNGETKFWRILRREPLQTAQP</sequence>
<feature type="transmembrane region" description="Helical" evidence="1">
    <location>
        <begin position="33"/>
        <end position="51"/>
    </location>
</feature>
<gene>
    <name evidence="2" type="ORF">JFT45_22070</name>
</gene>
<evidence type="ECO:0000256" key="1">
    <source>
        <dbReference type="SAM" id="Phobius"/>
    </source>
</evidence>
<keyword evidence="1" id="KW-1133">Transmembrane helix</keyword>